<dbReference type="AlphaFoldDB" id="A0A1G4H9M7"/>
<dbReference type="InterPro" id="IPR049262">
    <property type="entry name" value="ATPTG10-like_dom"/>
</dbReference>
<dbReference type="VEuPathDB" id="PlasmoDB:PVX_111495"/>
<gene>
    <name evidence="2" type="ORF">PVC01_060015100</name>
</gene>
<proteinExistence type="predicted"/>
<dbReference type="VEuPathDB" id="PlasmoDB:PVP01_0609500"/>
<protein>
    <recommendedName>
        <fullName evidence="1">ATPTG10-like domain-containing protein</fullName>
    </recommendedName>
</protein>
<dbReference type="VEuPathDB" id="PlasmoDB:PVPAM_060020500"/>
<dbReference type="Pfam" id="PF20716">
    <property type="entry name" value="ATPTG10"/>
    <property type="match status" value="1"/>
</dbReference>
<sequence>MGEDISSGFGGGLGSGGLGSGGLGSSDANIKRVEEEKKNLNGNNLNLLLGDLKMMTAYEMSSEWNDTNMMNECFNNFSWFDSRVLKNVQNYLSADEVERSKIDYAYNCLFPKPVDVKDTKMNMMSLWIKSRIHYNSSFFPLQLSPYDA</sequence>
<dbReference type="VEuPathDB" id="PlasmoDB:PVW1_060015900"/>
<name>A0A1G4H9M7_PLAVI</name>
<evidence type="ECO:0000259" key="1">
    <source>
        <dbReference type="Pfam" id="PF20716"/>
    </source>
</evidence>
<feature type="domain" description="ATPTG10-like" evidence="1">
    <location>
        <begin position="45"/>
        <end position="142"/>
    </location>
</feature>
<dbReference type="EMBL" id="LT615261">
    <property type="protein sequence ID" value="SCO71614.1"/>
    <property type="molecule type" value="Genomic_DNA"/>
</dbReference>
<evidence type="ECO:0000313" key="2">
    <source>
        <dbReference type="EMBL" id="SCO71614.1"/>
    </source>
</evidence>
<evidence type="ECO:0000313" key="3">
    <source>
        <dbReference type="Proteomes" id="UP000305196"/>
    </source>
</evidence>
<reference evidence="2 3" key="1">
    <citation type="submission" date="2016-07" db="EMBL/GenBank/DDBJ databases">
        <authorList>
            <consortium name="Pathogen Informatics"/>
        </authorList>
    </citation>
    <scope>NUCLEOTIDE SEQUENCE [LARGE SCALE GENOMIC DNA]</scope>
</reference>
<organism evidence="2 3">
    <name type="scientific">Plasmodium vivax</name>
    <name type="common">malaria parasite P. vivax</name>
    <dbReference type="NCBI Taxonomy" id="5855"/>
    <lineage>
        <taxon>Eukaryota</taxon>
        <taxon>Sar</taxon>
        <taxon>Alveolata</taxon>
        <taxon>Apicomplexa</taxon>
        <taxon>Aconoidasida</taxon>
        <taxon>Haemosporida</taxon>
        <taxon>Plasmodiidae</taxon>
        <taxon>Plasmodium</taxon>
        <taxon>Plasmodium (Plasmodium)</taxon>
    </lineage>
</organism>
<accession>A0A1G4H9M7</accession>
<dbReference type="Proteomes" id="UP000305196">
    <property type="component" value="Chromosome 6"/>
</dbReference>